<dbReference type="Pfam" id="PF04536">
    <property type="entry name" value="TPM_phosphatase"/>
    <property type="match status" value="1"/>
</dbReference>
<feature type="signal peptide" evidence="1">
    <location>
        <begin position="1"/>
        <end position="20"/>
    </location>
</feature>
<dbReference type="InterPro" id="IPR007621">
    <property type="entry name" value="TPM_dom"/>
</dbReference>
<accession>A0ABZ2Q626</accession>
<reference evidence="3 4" key="1">
    <citation type="submission" date="2024-02" db="EMBL/GenBank/DDBJ databases">
        <title>complete genome of Flavobacterium ginsenosidimutans Str. YTB16.</title>
        <authorList>
            <person name="Wang Q."/>
        </authorList>
    </citation>
    <scope>NUCLEOTIDE SEQUENCE [LARGE SCALE GENOMIC DNA]</scope>
    <source>
        <strain evidence="3 4">YTB16</strain>
    </source>
</reference>
<dbReference type="EMBL" id="CP147988">
    <property type="protein sequence ID" value="WXK49615.1"/>
    <property type="molecule type" value="Genomic_DNA"/>
</dbReference>
<sequence length="163" mass="18495">MKKLLFLLTIVLLISSSLSAQTKPETKTIFAPSYDYVNDFEKIMTPSQVKTLSEFLKTSEAKTKSKILIVTTSSISPHTDLTDYSLELDKYLLTQLKIDTSILIVISKQLRQIQVQGVDKIRVKMSDQEMKDIISTYVVPELKKGDYYKGLLVGSQQLVKKIE</sequence>
<protein>
    <submittedName>
        <fullName evidence="3">TPM domain-containing protein</fullName>
    </submittedName>
</protein>
<evidence type="ECO:0000256" key="1">
    <source>
        <dbReference type="SAM" id="SignalP"/>
    </source>
</evidence>
<proteinExistence type="predicted"/>
<evidence type="ECO:0000259" key="2">
    <source>
        <dbReference type="Pfam" id="PF04536"/>
    </source>
</evidence>
<evidence type="ECO:0000313" key="4">
    <source>
        <dbReference type="Proteomes" id="UP001447857"/>
    </source>
</evidence>
<keyword evidence="1" id="KW-0732">Signal</keyword>
<gene>
    <name evidence="3" type="ORF">V6624_21585</name>
</gene>
<feature type="domain" description="TPM" evidence="2">
    <location>
        <begin position="37"/>
        <end position="160"/>
    </location>
</feature>
<dbReference type="Gene3D" id="3.10.310.50">
    <property type="match status" value="1"/>
</dbReference>
<keyword evidence="4" id="KW-1185">Reference proteome</keyword>
<feature type="chain" id="PRO_5046095996" evidence="1">
    <location>
        <begin position="21"/>
        <end position="163"/>
    </location>
</feature>
<name>A0ABZ2Q626_9FLAO</name>
<evidence type="ECO:0000313" key="3">
    <source>
        <dbReference type="EMBL" id="WXK49615.1"/>
    </source>
</evidence>
<dbReference type="RefSeq" id="WP_338840125.1">
    <property type="nucleotide sequence ID" value="NZ_CP147988.1"/>
</dbReference>
<dbReference type="PANTHER" id="PTHR30373">
    <property type="entry name" value="UPF0603 PROTEIN YGCG"/>
    <property type="match status" value="1"/>
</dbReference>
<dbReference type="PANTHER" id="PTHR30373:SF2">
    <property type="entry name" value="UPF0603 PROTEIN YGCG"/>
    <property type="match status" value="1"/>
</dbReference>
<organism evidence="3 4">
    <name type="scientific">Flavobacterium ginsenosidimutans</name>
    <dbReference type="NCBI Taxonomy" id="687844"/>
    <lineage>
        <taxon>Bacteria</taxon>
        <taxon>Pseudomonadati</taxon>
        <taxon>Bacteroidota</taxon>
        <taxon>Flavobacteriia</taxon>
        <taxon>Flavobacteriales</taxon>
        <taxon>Flavobacteriaceae</taxon>
        <taxon>Flavobacterium</taxon>
    </lineage>
</organism>
<dbReference type="Proteomes" id="UP001447857">
    <property type="component" value="Chromosome"/>
</dbReference>